<comment type="caution">
    <text evidence="2">The sequence shown here is derived from an EMBL/GenBank/DDBJ whole genome shotgun (WGS) entry which is preliminary data.</text>
</comment>
<dbReference type="EMBL" id="JANLCK010000005">
    <property type="protein sequence ID" value="MCS5726468.1"/>
    <property type="molecule type" value="Genomic_DNA"/>
</dbReference>
<proteinExistence type="predicted"/>
<feature type="transmembrane region" description="Helical" evidence="1">
    <location>
        <begin position="92"/>
        <end position="112"/>
    </location>
</feature>
<dbReference type="Proteomes" id="UP001165587">
    <property type="component" value="Unassembled WGS sequence"/>
</dbReference>
<keyword evidence="1" id="KW-0472">Membrane</keyword>
<dbReference type="RefSeq" id="WP_259528801.1">
    <property type="nucleotide sequence ID" value="NZ_JANLCK010000005.1"/>
</dbReference>
<gene>
    <name evidence="2" type="ORF">N1028_11245</name>
</gene>
<evidence type="ECO:0000313" key="3">
    <source>
        <dbReference type="Proteomes" id="UP001165587"/>
    </source>
</evidence>
<organism evidence="2 3">
    <name type="scientific">Herbiconiux oxytropis</name>
    <dbReference type="NCBI Taxonomy" id="2970915"/>
    <lineage>
        <taxon>Bacteria</taxon>
        <taxon>Bacillati</taxon>
        <taxon>Actinomycetota</taxon>
        <taxon>Actinomycetes</taxon>
        <taxon>Micrococcales</taxon>
        <taxon>Microbacteriaceae</taxon>
        <taxon>Herbiconiux</taxon>
    </lineage>
</organism>
<feature type="transmembrane region" description="Helical" evidence="1">
    <location>
        <begin position="53"/>
        <end position="80"/>
    </location>
</feature>
<protein>
    <submittedName>
        <fullName evidence="2">Uncharacterized protein</fullName>
    </submittedName>
</protein>
<keyword evidence="3" id="KW-1185">Reference proteome</keyword>
<reference evidence="2" key="1">
    <citation type="submission" date="2022-08" db="EMBL/GenBank/DDBJ databases">
        <authorList>
            <person name="Deng Y."/>
            <person name="Han X.-F."/>
            <person name="Zhang Y.-Q."/>
        </authorList>
    </citation>
    <scope>NUCLEOTIDE SEQUENCE</scope>
    <source>
        <strain evidence="2">CPCC 203407</strain>
    </source>
</reference>
<evidence type="ECO:0000256" key="1">
    <source>
        <dbReference type="SAM" id="Phobius"/>
    </source>
</evidence>
<evidence type="ECO:0000313" key="2">
    <source>
        <dbReference type="EMBL" id="MCS5726468.1"/>
    </source>
</evidence>
<dbReference type="AlphaFoldDB" id="A0AA41XIE7"/>
<feature type="transmembrane region" description="Helical" evidence="1">
    <location>
        <begin position="9"/>
        <end position="33"/>
    </location>
</feature>
<name>A0AA41XIE7_9MICO</name>
<keyword evidence="1" id="KW-1133">Transmembrane helix</keyword>
<keyword evidence="1" id="KW-0812">Transmembrane</keyword>
<accession>A0AA41XIE7</accession>
<sequence length="152" mass="15251">MSRPPLTTALLAVPGGAVVAASTAILIVLQAYVVPVVSDPSIDGGVGNPAIAVIALLVGSFLGAGFGAIIGCIVAGGLVLGWATGVPDRIGVPLTSIVGVAATVGLMTTWLTDDVRTVLLALSGSPRVVGGVALLAWLGRREVVRGRRFFEK</sequence>
<feature type="transmembrane region" description="Helical" evidence="1">
    <location>
        <begin position="118"/>
        <end position="138"/>
    </location>
</feature>